<evidence type="ECO:0000313" key="3">
    <source>
        <dbReference type="Proteomes" id="UP001642487"/>
    </source>
</evidence>
<dbReference type="Proteomes" id="UP001642487">
    <property type="component" value="Chromosome 2"/>
</dbReference>
<name>A0ABP0Y690_9ROSI</name>
<feature type="compositionally biased region" description="Polar residues" evidence="1">
    <location>
        <begin position="62"/>
        <end position="87"/>
    </location>
</feature>
<evidence type="ECO:0000256" key="1">
    <source>
        <dbReference type="SAM" id="MobiDB-lite"/>
    </source>
</evidence>
<reference evidence="2 3" key="1">
    <citation type="submission" date="2024-03" db="EMBL/GenBank/DDBJ databases">
        <authorList>
            <person name="Gkanogiannis A."/>
            <person name="Becerra Lopez-Lavalle L."/>
        </authorList>
    </citation>
    <scope>NUCLEOTIDE SEQUENCE [LARGE SCALE GENOMIC DNA]</scope>
</reference>
<proteinExistence type="predicted"/>
<feature type="region of interest" description="Disordered" evidence="1">
    <location>
        <begin position="62"/>
        <end position="88"/>
    </location>
</feature>
<sequence length="117" mass="13654">MFDVVLRPFILKHEAKIDHYLVELRLKTADIAALFWHKTTSSCSQATLLNLLHNVSSMPTSQTRHNQWQNLKKATESVSSMENGVTTDDSKKKVSFDEQFSKPKRRKWRFFNLICVK</sequence>
<protein>
    <submittedName>
        <fullName evidence="2">Uncharacterized protein</fullName>
    </submittedName>
</protein>
<evidence type="ECO:0000313" key="2">
    <source>
        <dbReference type="EMBL" id="CAK9315962.1"/>
    </source>
</evidence>
<accession>A0ABP0Y690</accession>
<gene>
    <name evidence="2" type="ORF">CITCOLO1_LOCUS7808</name>
</gene>
<organism evidence="2 3">
    <name type="scientific">Citrullus colocynthis</name>
    <name type="common">colocynth</name>
    <dbReference type="NCBI Taxonomy" id="252529"/>
    <lineage>
        <taxon>Eukaryota</taxon>
        <taxon>Viridiplantae</taxon>
        <taxon>Streptophyta</taxon>
        <taxon>Embryophyta</taxon>
        <taxon>Tracheophyta</taxon>
        <taxon>Spermatophyta</taxon>
        <taxon>Magnoliopsida</taxon>
        <taxon>eudicotyledons</taxon>
        <taxon>Gunneridae</taxon>
        <taxon>Pentapetalae</taxon>
        <taxon>rosids</taxon>
        <taxon>fabids</taxon>
        <taxon>Cucurbitales</taxon>
        <taxon>Cucurbitaceae</taxon>
        <taxon>Benincaseae</taxon>
        <taxon>Citrullus</taxon>
    </lineage>
</organism>
<keyword evidence="3" id="KW-1185">Reference proteome</keyword>
<dbReference type="EMBL" id="OZ021736">
    <property type="protein sequence ID" value="CAK9315962.1"/>
    <property type="molecule type" value="Genomic_DNA"/>
</dbReference>